<reference evidence="2" key="1">
    <citation type="submission" date="2019-02" db="EMBL/GenBank/DDBJ databases">
        <title>Isolation and identification of novel species under the genus Muribaculum.</title>
        <authorList>
            <person name="Miyake S."/>
            <person name="Ding Y."/>
            <person name="Low A."/>
            <person name="Soh M."/>
            <person name="Seedorf H."/>
        </authorList>
    </citation>
    <scope>NUCLEOTIDE SEQUENCE [LARGE SCALE GENOMIC DNA]</scope>
    <source>
        <strain evidence="2">H5</strain>
    </source>
</reference>
<evidence type="ECO:0000313" key="1">
    <source>
        <dbReference type="EMBL" id="QCD42552.1"/>
    </source>
</evidence>
<dbReference type="EMBL" id="CP039396">
    <property type="protein sequence ID" value="QCD42552.1"/>
    <property type="molecule type" value="Genomic_DNA"/>
</dbReference>
<gene>
    <name evidence="1" type="ORF">E7747_09830</name>
</gene>
<name>A0A4P7W3W0_9BACT</name>
<sequence length="303" mass="34537">MQPTSNNSPKRKPRRRFSLKKTLRLFLPPILFISLCVVMCTPTRHSESDGAAIVTTTKASSDETAPDAGINEEVKPISEEIPTDVHNLETDTVSSHLAHLDEMPEPTERIKVNYFGNMHQFFNDSNYIHWQEAEIIGIEPLTDTRSHWQLKKPIVKVTSCEDFFIDSLIYSRPYLVPIAAARLHEIGHRFRDSIASRGGGDYRIKVTSLLRTPRTVKRLRRRNRNAIDSSVHQLATTFDISYASFIADNSDNPRSVDDLKGILGEVLKAMREEGKLWVKHERGQPCFHITARKKQPHEASKDN</sequence>
<keyword evidence="2" id="KW-1185">Reference proteome</keyword>
<dbReference type="Proteomes" id="UP000297149">
    <property type="component" value="Chromosome"/>
</dbReference>
<proteinExistence type="predicted"/>
<accession>A0A4P7W3W0</accession>
<dbReference type="RefSeq" id="WP_136415696.1">
    <property type="nucleotide sequence ID" value="NZ_CP039396.1"/>
</dbReference>
<dbReference type="KEGG" id="ddb:E7747_09830"/>
<organism evidence="1 2">
    <name type="scientific">Duncaniella dubosii</name>
    <dbReference type="NCBI Taxonomy" id="2518971"/>
    <lineage>
        <taxon>Bacteria</taxon>
        <taxon>Pseudomonadati</taxon>
        <taxon>Bacteroidota</taxon>
        <taxon>Bacteroidia</taxon>
        <taxon>Bacteroidales</taxon>
        <taxon>Muribaculaceae</taxon>
        <taxon>Duncaniella</taxon>
    </lineage>
</organism>
<dbReference type="Pfam" id="PF18979">
    <property type="entry name" value="DUF5715"/>
    <property type="match status" value="1"/>
</dbReference>
<dbReference type="InterPro" id="IPR043769">
    <property type="entry name" value="DUF5715"/>
</dbReference>
<protein>
    <submittedName>
        <fullName evidence="1">Uncharacterized protein</fullName>
    </submittedName>
</protein>
<evidence type="ECO:0000313" key="2">
    <source>
        <dbReference type="Proteomes" id="UP000297149"/>
    </source>
</evidence>
<dbReference type="AlphaFoldDB" id="A0A4P7W3W0"/>